<organism evidence="2 3">
    <name type="scientific">Streptococcus oralis</name>
    <dbReference type="NCBI Taxonomy" id="1303"/>
    <lineage>
        <taxon>Bacteria</taxon>
        <taxon>Bacillati</taxon>
        <taxon>Bacillota</taxon>
        <taxon>Bacilli</taxon>
        <taxon>Lactobacillales</taxon>
        <taxon>Streptococcaceae</taxon>
        <taxon>Streptococcus</taxon>
    </lineage>
</organism>
<dbReference type="EMBL" id="CABEIU010000002">
    <property type="protein sequence ID" value="VTT10870.1"/>
    <property type="molecule type" value="Genomic_DNA"/>
</dbReference>
<protein>
    <submittedName>
        <fullName evidence="2">Uncharacterized protein</fullName>
    </submittedName>
</protein>
<keyword evidence="1" id="KW-0472">Membrane</keyword>
<dbReference type="RefSeq" id="WP_033605550.1">
    <property type="nucleotide sequence ID" value="NZ_CABEIU010000002.1"/>
</dbReference>
<evidence type="ECO:0000313" key="3">
    <source>
        <dbReference type="Proteomes" id="UP000388056"/>
    </source>
</evidence>
<reference evidence="2 3" key="1">
    <citation type="submission" date="2019-05" db="EMBL/GenBank/DDBJ databases">
        <authorList>
            <consortium name="Pathogen Informatics"/>
        </authorList>
    </citation>
    <scope>NUCLEOTIDE SEQUENCE [LARGE SCALE GENOMIC DNA]</scope>
    <source>
        <strain evidence="2 3">NCTC10232</strain>
    </source>
</reference>
<accession>A0A4V0ERL2</accession>
<feature type="transmembrane region" description="Helical" evidence="1">
    <location>
        <begin position="266"/>
        <end position="285"/>
    </location>
</feature>
<name>A0A4V0ERL2_STROR</name>
<dbReference type="Proteomes" id="UP000388056">
    <property type="component" value="Unassembled WGS sequence"/>
</dbReference>
<sequence length="394" mass="46389">MTNIVKKWQNTVAIIDLNSPLQQIFESNQIGVHKHDGHYIYNDRNTWIFEEEFIDTPSHNLQQIFDKLCIKDYDNIQCFDSTTNTFNVVTVSDAEDYLKIISLNIIRGVGYEKLKISLELLSEGKYSSKSDRVRHLINIYVLFLLANRTKRQQNRLEFTFEGDLDSFVFETEFGKGNFTDGLLEIYEWIVNEQEYSEAYKVKLQIVRSLILKQKKLDELDLIKNQAESIFNRIVSGKTDHYFELQNNLKDDFIKISTMISESNSRLNTKLFGWLTAFSLIIFDFIKKSDGQSIFGRIVCSTSEKTNVLLLLLIMALLIIMIMFNLDIRNIRKQYQCLKDLYVNQMFISKEEFNKFIKKPLYRNMYNLLLLSLLIILVIRLLIPMKYGCFQYSLI</sequence>
<proteinExistence type="predicted"/>
<keyword evidence="1" id="KW-0812">Transmembrane</keyword>
<evidence type="ECO:0000256" key="1">
    <source>
        <dbReference type="SAM" id="Phobius"/>
    </source>
</evidence>
<keyword evidence="1" id="KW-1133">Transmembrane helix</keyword>
<feature type="transmembrane region" description="Helical" evidence="1">
    <location>
        <begin position="364"/>
        <end position="382"/>
    </location>
</feature>
<evidence type="ECO:0000313" key="2">
    <source>
        <dbReference type="EMBL" id="VTT10870.1"/>
    </source>
</evidence>
<gene>
    <name evidence="2" type="ORF">NCTC10232_01566</name>
</gene>
<feature type="transmembrane region" description="Helical" evidence="1">
    <location>
        <begin position="305"/>
        <end position="325"/>
    </location>
</feature>
<dbReference type="AlphaFoldDB" id="A0A4V0ERL2"/>